<dbReference type="EMBL" id="CP117417">
    <property type="protein sequence ID" value="WCT76389.1"/>
    <property type="molecule type" value="Genomic_DNA"/>
</dbReference>
<sequence length="247" mass="27664">MAGLDPFQLSGEQFLAIYAALLLAAAAMAWVLPHWLRPDGRMLALQHPFELACLAGGPTRYAETLVVGLMQAGHLALRDDRHFEPLRPTAGISRAEVAVLGLPPGTDWAMLMTSLWSAVHWVELRLIARGLWLDRAEWWQIRGWACLPYVLVLLFGAIRWEAGLLHHRPVPYLGWLVLAALLGGVVRCATIDRRTRGGSRVLARARREARNLRRDGEQVQIAVALFGTEVLAGTPYEALHRLRIRRR</sequence>
<feature type="transmembrane region" description="Helical" evidence="1">
    <location>
        <begin position="172"/>
        <end position="190"/>
    </location>
</feature>
<accession>A0ABY7TX44</accession>
<dbReference type="RefSeq" id="WP_273616836.1">
    <property type="nucleotide sequence ID" value="NZ_CP103868.1"/>
</dbReference>
<gene>
    <name evidence="2" type="ORF">PQ457_10560</name>
</gene>
<reference evidence="2 3" key="1">
    <citation type="submission" date="2023-02" db="EMBL/GenBank/DDBJ databases">
        <title>Genome sequence of Novosphingobium humi KACC 19094.</title>
        <authorList>
            <person name="Kim S."/>
            <person name="Heo J."/>
            <person name="Kwon S.-W."/>
        </authorList>
    </citation>
    <scope>NUCLEOTIDE SEQUENCE [LARGE SCALE GENOMIC DNA]</scope>
    <source>
        <strain evidence="2 3">KACC 19094</strain>
    </source>
</reference>
<protein>
    <submittedName>
        <fullName evidence="2">TIGR04222 domain-containing membrane protein</fullName>
    </submittedName>
</protein>
<dbReference type="InterPro" id="IPR026467">
    <property type="entry name" value="Ser/Gly_Cys_C_dom"/>
</dbReference>
<feature type="transmembrane region" description="Helical" evidence="1">
    <location>
        <begin position="141"/>
        <end position="160"/>
    </location>
</feature>
<keyword evidence="1" id="KW-0472">Membrane</keyword>
<feature type="transmembrane region" description="Helical" evidence="1">
    <location>
        <begin position="15"/>
        <end position="36"/>
    </location>
</feature>
<dbReference type="Proteomes" id="UP001218231">
    <property type="component" value="Chromosome"/>
</dbReference>
<proteinExistence type="predicted"/>
<evidence type="ECO:0000256" key="1">
    <source>
        <dbReference type="SAM" id="Phobius"/>
    </source>
</evidence>
<keyword evidence="3" id="KW-1185">Reference proteome</keyword>
<keyword evidence="1" id="KW-0812">Transmembrane</keyword>
<organism evidence="2 3">
    <name type="scientific">Novosphingobium humi</name>
    <dbReference type="NCBI Taxonomy" id="2282397"/>
    <lineage>
        <taxon>Bacteria</taxon>
        <taxon>Pseudomonadati</taxon>
        <taxon>Pseudomonadota</taxon>
        <taxon>Alphaproteobacteria</taxon>
        <taxon>Sphingomonadales</taxon>
        <taxon>Sphingomonadaceae</taxon>
        <taxon>Novosphingobium</taxon>
    </lineage>
</organism>
<keyword evidence="1" id="KW-1133">Transmembrane helix</keyword>
<evidence type="ECO:0000313" key="3">
    <source>
        <dbReference type="Proteomes" id="UP001218231"/>
    </source>
</evidence>
<dbReference type="NCBIfam" id="TIGR04222">
    <property type="entry name" value="near_uncomplex"/>
    <property type="match status" value="1"/>
</dbReference>
<name>A0ABY7TX44_9SPHN</name>
<evidence type="ECO:0000313" key="2">
    <source>
        <dbReference type="EMBL" id="WCT76389.1"/>
    </source>
</evidence>